<dbReference type="InterPro" id="IPR031947">
    <property type="entry name" value="Headcase_mid"/>
</dbReference>
<name>A0A6S7I7G2_PARCT</name>
<evidence type="ECO:0000313" key="5">
    <source>
        <dbReference type="Proteomes" id="UP001152795"/>
    </source>
</evidence>
<feature type="compositionally biased region" description="Polar residues" evidence="1">
    <location>
        <begin position="172"/>
        <end position="194"/>
    </location>
</feature>
<feature type="region of interest" description="Disordered" evidence="1">
    <location>
        <begin position="1"/>
        <end position="31"/>
    </location>
</feature>
<feature type="domain" description="Headcase middle" evidence="3">
    <location>
        <begin position="227"/>
        <end position="421"/>
    </location>
</feature>
<dbReference type="PANTHER" id="PTHR13425">
    <property type="entry name" value="HEADCASE PROTEIN"/>
    <property type="match status" value="1"/>
</dbReference>
<evidence type="ECO:0000259" key="2">
    <source>
        <dbReference type="Pfam" id="PF15353"/>
    </source>
</evidence>
<feature type="region of interest" description="Disordered" evidence="1">
    <location>
        <begin position="142"/>
        <end position="229"/>
    </location>
</feature>
<reference evidence="4" key="1">
    <citation type="submission" date="2020-04" db="EMBL/GenBank/DDBJ databases">
        <authorList>
            <person name="Alioto T."/>
            <person name="Alioto T."/>
            <person name="Gomez Garrido J."/>
        </authorList>
    </citation>
    <scope>NUCLEOTIDE SEQUENCE</scope>
    <source>
        <strain evidence="4">A484AB</strain>
    </source>
</reference>
<evidence type="ECO:0000256" key="1">
    <source>
        <dbReference type="SAM" id="MobiDB-lite"/>
    </source>
</evidence>
<protein>
    <submittedName>
        <fullName evidence="4">Uncharacterized protein</fullName>
    </submittedName>
</protein>
<dbReference type="EMBL" id="CACRXK020008415">
    <property type="protein sequence ID" value="CAB4014705.1"/>
    <property type="molecule type" value="Genomic_DNA"/>
</dbReference>
<proteinExistence type="predicted"/>
<dbReference type="Pfam" id="PF16002">
    <property type="entry name" value="Headcase"/>
    <property type="match status" value="1"/>
</dbReference>
<evidence type="ECO:0000313" key="4">
    <source>
        <dbReference type="EMBL" id="CAB4014705.1"/>
    </source>
</evidence>
<feature type="domain" description="Headcase N-terminal" evidence="2">
    <location>
        <begin position="47"/>
        <end position="142"/>
    </location>
</feature>
<dbReference type="Proteomes" id="UP001152795">
    <property type="component" value="Unassembled WGS sequence"/>
</dbReference>
<dbReference type="PANTHER" id="PTHR13425:SF3">
    <property type="entry name" value="HEADCASE PROTEIN HOMOLOG"/>
    <property type="match status" value="1"/>
</dbReference>
<dbReference type="InterPro" id="IPR054537">
    <property type="entry name" value="HECA_N"/>
</dbReference>
<gene>
    <name evidence="4" type="ORF">PACLA_8A025194</name>
</gene>
<accession>A0A6S7I7G2</accession>
<comment type="caution">
    <text evidence="4">The sequence shown here is derived from an EMBL/GenBank/DDBJ whole genome shotgun (WGS) entry which is preliminary data.</text>
</comment>
<evidence type="ECO:0000259" key="3">
    <source>
        <dbReference type="Pfam" id="PF16002"/>
    </source>
</evidence>
<sequence>MPFTREEKQKAKAAIYNGDEAGKEAKSPKSPIENGHDLVGEDANGHECCYPKGCISSDLTPWDSVRFVCNNEQCDKSGFMHGECADAFEEDILAYLRSVGRARSWSDKQRRQNIWTKKGYDLIYKCCACACGKGHLKKDLDYKPSDEGDNFQQVKSKRKKNKNQKPLLPVSPNCNSTGGIPNKMQQRKSSQSPPEFSPGVKSPNRRRTNSRSRDVFQFPTSPKGEQAISSSFPWRTDFGTMITILPRQKINPCHIKMDDDFTQSDDPRSFILKALFSNSQTAVNCVICQRNLPVFANYPLLDGTFFLSPKELTSSGCIEMDLQSRTLYLTAVCMHCLQGKPQAVKCKFCNTKWDGSHHQIGTLYWYDIFAAAPCCDRRIECRKCGKPVAGTENGKQYFSDYSRHFECPHCSFVDCHYVKPLTLYELTN</sequence>
<dbReference type="Pfam" id="PF15353">
    <property type="entry name" value="HECA_N"/>
    <property type="match status" value="1"/>
</dbReference>
<organism evidence="4 5">
    <name type="scientific">Paramuricea clavata</name>
    <name type="common">Red gorgonian</name>
    <name type="synonym">Violescent sea-whip</name>
    <dbReference type="NCBI Taxonomy" id="317549"/>
    <lineage>
        <taxon>Eukaryota</taxon>
        <taxon>Metazoa</taxon>
        <taxon>Cnidaria</taxon>
        <taxon>Anthozoa</taxon>
        <taxon>Octocorallia</taxon>
        <taxon>Malacalcyonacea</taxon>
        <taxon>Plexauridae</taxon>
        <taxon>Paramuricea</taxon>
    </lineage>
</organism>
<keyword evidence="5" id="KW-1185">Reference proteome</keyword>
<dbReference type="OrthoDB" id="10012848at2759"/>
<dbReference type="InterPro" id="IPR026066">
    <property type="entry name" value="Headcase"/>
</dbReference>
<dbReference type="AlphaFoldDB" id="A0A6S7I7G2"/>
<feature type="compositionally biased region" description="Basic and acidic residues" evidence="1">
    <location>
        <begin position="1"/>
        <end position="10"/>
    </location>
</feature>